<evidence type="ECO:0000313" key="3">
    <source>
        <dbReference type="EMBL" id="SJN43118.1"/>
    </source>
</evidence>
<keyword evidence="4" id="KW-1185">Reference proteome</keyword>
<feature type="transmembrane region" description="Helical" evidence="2">
    <location>
        <begin position="74"/>
        <end position="95"/>
    </location>
</feature>
<proteinExistence type="predicted"/>
<evidence type="ECO:0000256" key="2">
    <source>
        <dbReference type="SAM" id="Phobius"/>
    </source>
</evidence>
<accession>A0A1R4KFS0</accession>
<dbReference type="AlphaFoldDB" id="A0A1R4KFS0"/>
<dbReference type="Pfam" id="PF12836">
    <property type="entry name" value="HHH_3"/>
    <property type="match status" value="1"/>
</dbReference>
<dbReference type="SUPFAM" id="SSF47781">
    <property type="entry name" value="RuvA domain 2-like"/>
    <property type="match status" value="1"/>
</dbReference>
<dbReference type="Proteomes" id="UP000196320">
    <property type="component" value="Unassembled WGS sequence"/>
</dbReference>
<gene>
    <name evidence="3" type="ORF">FM104_12390</name>
</gene>
<sequence>MTATQADARPTTGWMLGMSSWMLSTAIPGPMFAWAGFLLVGIVGRMRRWTIVGVVMAGLAIIAALPVWGQFQPLIAAAVYLGGMVLALVANPSWLRAMWARRASRPATTSARASSRTRTSAASSSTRSSNRRRGASTTQTSSKAATSRAASATTRERTDAEKLAERAGASSATYFAQPAAPADPVDVNTANADELATLPGITRTRARRLLKARTKQGGFMNLDAFATAAGLQPHELVRLREAAVCSRPPRGPRQFGRRVDY</sequence>
<dbReference type="InterPro" id="IPR051675">
    <property type="entry name" value="Endo/Exo/Phosphatase_dom_1"/>
</dbReference>
<reference evidence="3 4" key="1">
    <citation type="submission" date="2017-02" db="EMBL/GenBank/DDBJ databases">
        <authorList>
            <person name="Peterson S.W."/>
        </authorList>
    </citation>
    <scope>NUCLEOTIDE SEQUENCE [LARGE SCALE GENOMIC DNA]</scope>
    <source>
        <strain evidence="3 4">B Mb 05.01</strain>
    </source>
</reference>
<feature type="compositionally biased region" description="Low complexity" evidence="1">
    <location>
        <begin position="106"/>
        <end position="128"/>
    </location>
</feature>
<protein>
    <recommendedName>
        <fullName evidence="5">Helix-hairpin-helix domain-containing protein</fullName>
    </recommendedName>
</protein>
<dbReference type="PANTHER" id="PTHR21180">
    <property type="entry name" value="ENDONUCLEASE/EXONUCLEASE/PHOSPHATASE FAMILY DOMAIN-CONTAINING PROTEIN 1"/>
    <property type="match status" value="1"/>
</dbReference>
<name>A0A1R4KFS0_9MICO</name>
<dbReference type="EMBL" id="FUKO01000033">
    <property type="protein sequence ID" value="SJN43118.1"/>
    <property type="molecule type" value="Genomic_DNA"/>
</dbReference>
<evidence type="ECO:0000313" key="4">
    <source>
        <dbReference type="Proteomes" id="UP000196320"/>
    </source>
</evidence>
<dbReference type="InterPro" id="IPR010994">
    <property type="entry name" value="RuvA_2-like"/>
</dbReference>
<feature type="region of interest" description="Disordered" evidence="1">
    <location>
        <begin position="106"/>
        <end position="166"/>
    </location>
</feature>
<keyword evidence="2" id="KW-0472">Membrane</keyword>
<evidence type="ECO:0008006" key="5">
    <source>
        <dbReference type="Google" id="ProtNLM"/>
    </source>
</evidence>
<dbReference type="Gene3D" id="1.10.150.320">
    <property type="entry name" value="Photosystem II 12 kDa extrinsic protein"/>
    <property type="match status" value="1"/>
</dbReference>
<dbReference type="OrthoDB" id="9790239at2"/>
<feature type="compositionally biased region" description="Low complexity" evidence="1">
    <location>
        <begin position="135"/>
        <end position="153"/>
    </location>
</feature>
<dbReference type="RefSeq" id="WP_087132547.1">
    <property type="nucleotide sequence ID" value="NZ_FUKO01000033.1"/>
</dbReference>
<feature type="transmembrane region" description="Helical" evidence="2">
    <location>
        <begin position="20"/>
        <end position="42"/>
    </location>
</feature>
<feature type="transmembrane region" description="Helical" evidence="2">
    <location>
        <begin position="49"/>
        <end position="68"/>
    </location>
</feature>
<keyword evidence="2" id="KW-1133">Transmembrane helix</keyword>
<keyword evidence="2" id="KW-0812">Transmembrane</keyword>
<feature type="compositionally biased region" description="Basic and acidic residues" evidence="1">
    <location>
        <begin position="154"/>
        <end position="165"/>
    </location>
</feature>
<dbReference type="PANTHER" id="PTHR21180:SF32">
    <property type="entry name" value="ENDONUCLEASE_EXONUCLEASE_PHOSPHATASE FAMILY DOMAIN-CONTAINING PROTEIN 1"/>
    <property type="match status" value="1"/>
</dbReference>
<evidence type="ECO:0000256" key="1">
    <source>
        <dbReference type="SAM" id="MobiDB-lite"/>
    </source>
</evidence>
<dbReference type="GO" id="GO:0005886">
    <property type="term" value="C:plasma membrane"/>
    <property type="evidence" value="ECO:0007669"/>
    <property type="project" value="TreeGrafter"/>
</dbReference>
<organism evidence="3 4">
    <name type="scientific">Microbacterium esteraromaticum</name>
    <dbReference type="NCBI Taxonomy" id="57043"/>
    <lineage>
        <taxon>Bacteria</taxon>
        <taxon>Bacillati</taxon>
        <taxon>Actinomycetota</taxon>
        <taxon>Actinomycetes</taxon>
        <taxon>Micrococcales</taxon>
        <taxon>Microbacteriaceae</taxon>
        <taxon>Microbacterium</taxon>
    </lineage>
</organism>